<feature type="region of interest" description="Disordered" evidence="15">
    <location>
        <begin position="462"/>
        <end position="495"/>
    </location>
</feature>
<sequence length="495" mass="52375">MDLRDYVRAIRKRWWIVVGTLLAAMTLAGVITVHTVPQYASTVTFFVTTPDSVDYQGGLFSQQRVKSYANLLSGDRLARAVAADPSLNLTPRQIQARISANPVPETVLLEATVTDSSRSRAQHIAEAVAVEFKRLVEILETAPGAPGAGVKVEVVAGPVAAPAPVAPRPIRNLVLGALCGLLLGTGFAVLRELLDTTVKTPEALGNLAGAPVLASVPFDSIARRAPLVVGSGKRSPRAEALRQLRTNLQFVDVDRPIRSLVVTSAVPGEGKSSTACNLAIVFAEAGKRVLLVDADLRRPRLAQYLGVEGAIGLTNVLAGQASVEDVAQLWGTRLWLLPSGFLPPNPSELLGSQHMADLLESFRSQFDIVIIDTPPLLPVTDAAVAAVRADGAVLVTRAGRTTTSQTDTAVRALQTVDARLLGCVFNMVAINESDPYHYYDYSADRTEGVGAMPMPDTESVLVGVAASPSGPPTEARKESSAHSADHDGVNAPSWS</sequence>
<accession>A0A8J3YZ07</accession>
<evidence type="ECO:0000256" key="5">
    <source>
        <dbReference type="ARBA" id="ARBA00022475"/>
    </source>
</evidence>
<dbReference type="InterPro" id="IPR027417">
    <property type="entry name" value="P-loop_NTPase"/>
</dbReference>
<dbReference type="PANTHER" id="PTHR32309">
    <property type="entry name" value="TYROSINE-PROTEIN KINASE"/>
    <property type="match status" value="1"/>
</dbReference>
<evidence type="ECO:0000256" key="1">
    <source>
        <dbReference type="ARBA" id="ARBA00004651"/>
    </source>
</evidence>
<keyword evidence="7 16" id="KW-0812">Transmembrane</keyword>
<comment type="similarity">
    <text evidence="3">Belongs to the CpsD/CapB family.</text>
</comment>
<name>A0A8J3YZ07_9ACTN</name>
<evidence type="ECO:0000256" key="14">
    <source>
        <dbReference type="ARBA" id="ARBA00051245"/>
    </source>
</evidence>
<reference evidence="18" key="1">
    <citation type="submission" date="2021-01" db="EMBL/GenBank/DDBJ databases">
        <title>Whole genome shotgun sequence of Virgisporangium aliadipatigenens NBRC 105644.</title>
        <authorList>
            <person name="Komaki H."/>
            <person name="Tamura T."/>
        </authorList>
    </citation>
    <scope>NUCLEOTIDE SEQUENCE</scope>
    <source>
        <strain evidence="18">NBRC 105644</strain>
    </source>
</reference>
<evidence type="ECO:0000256" key="9">
    <source>
        <dbReference type="ARBA" id="ARBA00022777"/>
    </source>
</evidence>
<dbReference type="PANTHER" id="PTHR32309:SF13">
    <property type="entry name" value="FERRIC ENTEROBACTIN TRANSPORT PROTEIN FEPE"/>
    <property type="match status" value="1"/>
</dbReference>
<dbReference type="Gene3D" id="3.40.50.300">
    <property type="entry name" value="P-loop containing nucleotide triphosphate hydrolases"/>
    <property type="match status" value="1"/>
</dbReference>
<keyword evidence="8" id="KW-0547">Nucleotide-binding</keyword>
<comment type="subcellular location">
    <subcellularLocation>
        <location evidence="1">Cell membrane</location>
        <topology evidence="1">Multi-pass membrane protein</topology>
    </subcellularLocation>
</comment>
<dbReference type="GO" id="GO:0004715">
    <property type="term" value="F:non-membrane spanning protein tyrosine kinase activity"/>
    <property type="evidence" value="ECO:0007669"/>
    <property type="project" value="UniProtKB-EC"/>
</dbReference>
<dbReference type="RefSeq" id="WP_239153841.1">
    <property type="nucleotide sequence ID" value="NZ_BOPF01000072.1"/>
</dbReference>
<dbReference type="CDD" id="cd05387">
    <property type="entry name" value="BY-kinase"/>
    <property type="match status" value="1"/>
</dbReference>
<dbReference type="Pfam" id="PF10609">
    <property type="entry name" value="ParA"/>
    <property type="match status" value="1"/>
</dbReference>
<evidence type="ECO:0000256" key="7">
    <source>
        <dbReference type="ARBA" id="ARBA00022692"/>
    </source>
</evidence>
<dbReference type="GO" id="GO:0042802">
    <property type="term" value="F:identical protein binding"/>
    <property type="evidence" value="ECO:0007669"/>
    <property type="project" value="UniProtKB-ARBA"/>
</dbReference>
<dbReference type="InterPro" id="IPR003856">
    <property type="entry name" value="LPS_length_determ_N"/>
</dbReference>
<dbReference type="Pfam" id="PF02706">
    <property type="entry name" value="Wzz"/>
    <property type="match status" value="1"/>
</dbReference>
<evidence type="ECO:0000259" key="17">
    <source>
        <dbReference type="Pfam" id="PF02706"/>
    </source>
</evidence>
<feature type="transmembrane region" description="Helical" evidence="16">
    <location>
        <begin position="14"/>
        <end position="36"/>
    </location>
</feature>
<keyword evidence="11 16" id="KW-1133">Transmembrane helix</keyword>
<evidence type="ECO:0000256" key="6">
    <source>
        <dbReference type="ARBA" id="ARBA00022679"/>
    </source>
</evidence>
<dbReference type="EC" id="2.7.10.2" evidence="4"/>
<comment type="caution">
    <text evidence="18">The sequence shown here is derived from an EMBL/GenBank/DDBJ whole genome shotgun (WGS) entry which is preliminary data.</text>
</comment>
<keyword evidence="10" id="KW-0067">ATP-binding</keyword>
<dbReference type="InterPro" id="IPR050445">
    <property type="entry name" value="Bact_polysacc_biosynth/exp"/>
</dbReference>
<evidence type="ECO:0000313" key="19">
    <source>
        <dbReference type="Proteomes" id="UP000619260"/>
    </source>
</evidence>
<dbReference type="FunFam" id="3.40.50.300:FF:000527">
    <property type="entry name" value="Tyrosine-protein kinase etk"/>
    <property type="match status" value="1"/>
</dbReference>
<feature type="compositionally biased region" description="Basic and acidic residues" evidence="15">
    <location>
        <begin position="474"/>
        <end position="488"/>
    </location>
</feature>
<comment type="similarity">
    <text evidence="2">Belongs to the CpsC/CapA family.</text>
</comment>
<dbReference type="InterPro" id="IPR005702">
    <property type="entry name" value="Wzc-like_C"/>
</dbReference>
<feature type="domain" description="Polysaccharide chain length determinant N-terminal" evidence="17">
    <location>
        <begin position="1"/>
        <end position="80"/>
    </location>
</feature>
<dbReference type="AlphaFoldDB" id="A0A8J3YZ07"/>
<keyword evidence="19" id="KW-1185">Reference proteome</keyword>
<evidence type="ECO:0000256" key="12">
    <source>
        <dbReference type="ARBA" id="ARBA00023136"/>
    </source>
</evidence>
<evidence type="ECO:0000256" key="2">
    <source>
        <dbReference type="ARBA" id="ARBA00006683"/>
    </source>
</evidence>
<dbReference type="GO" id="GO:0005886">
    <property type="term" value="C:plasma membrane"/>
    <property type="evidence" value="ECO:0007669"/>
    <property type="project" value="UniProtKB-SubCell"/>
</dbReference>
<evidence type="ECO:0000313" key="18">
    <source>
        <dbReference type="EMBL" id="GIJ52280.1"/>
    </source>
</evidence>
<evidence type="ECO:0000256" key="4">
    <source>
        <dbReference type="ARBA" id="ARBA00011903"/>
    </source>
</evidence>
<evidence type="ECO:0000256" key="13">
    <source>
        <dbReference type="ARBA" id="ARBA00023137"/>
    </source>
</evidence>
<comment type="catalytic activity">
    <reaction evidence="14">
        <text>L-tyrosyl-[protein] + ATP = O-phospho-L-tyrosyl-[protein] + ADP + H(+)</text>
        <dbReference type="Rhea" id="RHEA:10596"/>
        <dbReference type="Rhea" id="RHEA-COMP:10136"/>
        <dbReference type="Rhea" id="RHEA-COMP:20101"/>
        <dbReference type="ChEBI" id="CHEBI:15378"/>
        <dbReference type="ChEBI" id="CHEBI:30616"/>
        <dbReference type="ChEBI" id="CHEBI:46858"/>
        <dbReference type="ChEBI" id="CHEBI:61978"/>
        <dbReference type="ChEBI" id="CHEBI:456216"/>
        <dbReference type="EC" id="2.7.10.2"/>
    </reaction>
</comment>
<dbReference type="NCBIfam" id="TIGR01007">
    <property type="entry name" value="eps_fam"/>
    <property type="match status" value="1"/>
</dbReference>
<keyword evidence="13" id="KW-0829">Tyrosine-protein kinase</keyword>
<evidence type="ECO:0000256" key="3">
    <source>
        <dbReference type="ARBA" id="ARBA00007316"/>
    </source>
</evidence>
<protein>
    <recommendedName>
        <fullName evidence="4">non-specific protein-tyrosine kinase</fullName>
        <ecNumber evidence="4">2.7.10.2</ecNumber>
    </recommendedName>
</protein>
<keyword evidence="9" id="KW-0418">Kinase</keyword>
<keyword evidence="5" id="KW-1003">Cell membrane</keyword>
<gene>
    <name evidence="18" type="ORF">Val02_91660</name>
</gene>
<proteinExistence type="inferred from homology"/>
<keyword evidence="12 16" id="KW-0472">Membrane</keyword>
<evidence type="ECO:0000256" key="8">
    <source>
        <dbReference type="ARBA" id="ARBA00022741"/>
    </source>
</evidence>
<evidence type="ECO:0000256" key="16">
    <source>
        <dbReference type="SAM" id="Phobius"/>
    </source>
</evidence>
<evidence type="ECO:0000256" key="11">
    <source>
        <dbReference type="ARBA" id="ARBA00022989"/>
    </source>
</evidence>
<organism evidence="18 19">
    <name type="scientific">Virgisporangium aliadipatigenens</name>
    <dbReference type="NCBI Taxonomy" id="741659"/>
    <lineage>
        <taxon>Bacteria</taxon>
        <taxon>Bacillati</taxon>
        <taxon>Actinomycetota</taxon>
        <taxon>Actinomycetes</taxon>
        <taxon>Micromonosporales</taxon>
        <taxon>Micromonosporaceae</taxon>
        <taxon>Virgisporangium</taxon>
    </lineage>
</organism>
<dbReference type="SUPFAM" id="SSF52540">
    <property type="entry name" value="P-loop containing nucleoside triphosphate hydrolases"/>
    <property type="match status" value="1"/>
</dbReference>
<dbReference type="InterPro" id="IPR033756">
    <property type="entry name" value="YlxH/NBP35"/>
</dbReference>
<dbReference type="EMBL" id="BOPF01000072">
    <property type="protein sequence ID" value="GIJ52280.1"/>
    <property type="molecule type" value="Genomic_DNA"/>
</dbReference>
<dbReference type="Proteomes" id="UP000619260">
    <property type="component" value="Unassembled WGS sequence"/>
</dbReference>
<evidence type="ECO:0000256" key="15">
    <source>
        <dbReference type="SAM" id="MobiDB-lite"/>
    </source>
</evidence>
<evidence type="ECO:0000256" key="10">
    <source>
        <dbReference type="ARBA" id="ARBA00022840"/>
    </source>
</evidence>
<keyword evidence="6" id="KW-0808">Transferase</keyword>
<dbReference type="GO" id="GO:0005524">
    <property type="term" value="F:ATP binding"/>
    <property type="evidence" value="ECO:0007669"/>
    <property type="project" value="UniProtKB-KW"/>
</dbReference>